<reference evidence="2" key="1">
    <citation type="submission" date="2021-02" db="EMBL/GenBank/DDBJ databases">
        <title>Comparative genomics reveals that relaxation of natural selection precedes convergent phenotypic evolution of cavefish.</title>
        <authorList>
            <person name="Peng Z."/>
        </authorList>
    </citation>
    <scope>NUCLEOTIDE SEQUENCE</scope>
    <source>
        <tissue evidence="2">Muscle</tissue>
    </source>
</reference>
<evidence type="ECO:0000313" key="2">
    <source>
        <dbReference type="EMBL" id="KAI7799711.1"/>
    </source>
</evidence>
<gene>
    <name evidence="2" type="ORF">IRJ41_009920</name>
</gene>
<organism evidence="2 3">
    <name type="scientific">Triplophysa rosa</name>
    <name type="common">Cave loach</name>
    <dbReference type="NCBI Taxonomy" id="992332"/>
    <lineage>
        <taxon>Eukaryota</taxon>
        <taxon>Metazoa</taxon>
        <taxon>Chordata</taxon>
        <taxon>Craniata</taxon>
        <taxon>Vertebrata</taxon>
        <taxon>Euteleostomi</taxon>
        <taxon>Actinopterygii</taxon>
        <taxon>Neopterygii</taxon>
        <taxon>Teleostei</taxon>
        <taxon>Ostariophysi</taxon>
        <taxon>Cypriniformes</taxon>
        <taxon>Nemacheilidae</taxon>
        <taxon>Triplophysa</taxon>
    </lineage>
</organism>
<dbReference type="EMBL" id="JAFHDT010000015">
    <property type="protein sequence ID" value="KAI7799711.1"/>
    <property type="molecule type" value="Genomic_DNA"/>
</dbReference>
<comment type="caution">
    <text evidence="2">The sequence shown here is derived from an EMBL/GenBank/DDBJ whole genome shotgun (WGS) entry which is preliminary data.</text>
</comment>
<proteinExistence type="predicted"/>
<feature type="signal peptide" evidence="1">
    <location>
        <begin position="1"/>
        <end position="15"/>
    </location>
</feature>
<dbReference type="Proteomes" id="UP001059041">
    <property type="component" value="Linkage Group LG15"/>
</dbReference>
<evidence type="ECO:0000313" key="3">
    <source>
        <dbReference type="Proteomes" id="UP001059041"/>
    </source>
</evidence>
<sequence length="126" mass="14046">MLLMFMILLPPGVLTEKYTSWILIHCRQHRDFLHSCIICDEPEVVLKQIHHALFDAVCLTFSDSDVVRSEGDAATRLTLVNELSAKIRKCVHGEDAPSLGRGHVSRKAPDLLVLNGALPRCDPESC</sequence>
<accession>A0A9W7WHF4</accession>
<evidence type="ECO:0000256" key="1">
    <source>
        <dbReference type="SAM" id="SignalP"/>
    </source>
</evidence>
<protein>
    <submittedName>
        <fullName evidence="2">Uncharacterized protein</fullName>
    </submittedName>
</protein>
<name>A0A9W7WHF4_TRIRA</name>
<feature type="chain" id="PRO_5040980635" evidence="1">
    <location>
        <begin position="16"/>
        <end position="126"/>
    </location>
</feature>
<keyword evidence="1" id="KW-0732">Signal</keyword>
<keyword evidence="3" id="KW-1185">Reference proteome</keyword>
<dbReference type="AlphaFoldDB" id="A0A9W7WHF4"/>